<dbReference type="PROSITE" id="PS50011">
    <property type="entry name" value="PROTEIN_KINASE_DOM"/>
    <property type="match status" value="1"/>
</dbReference>
<dbReference type="PROSITE" id="PS00109">
    <property type="entry name" value="PROTEIN_KINASE_TYR"/>
    <property type="match status" value="1"/>
</dbReference>
<proteinExistence type="predicted"/>
<keyword evidence="3" id="KW-1185">Reference proteome</keyword>
<dbReference type="Pfam" id="PF00069">
    <property type="entry name" value="Pkinase"/>
    <property type="match status" value="1"/>
</dbReference>
<evidence type="ECO:0000313" key="2">
    <source>
        <dbReference type="EMBL" id="KAF7336420.1"/>
    </source>
</evidence>
<evidence type="ECO:0000259" key="1">
    <source>
        <dbReference type="PROSITE" id="PS50011"/>
    </source>
</evidence>
<dbReference type="OrthoDB" id="2523927at2759"/>
<protein>
    <submittedName>
        <fullName evidence="2">Kinase-like protein</fullName>
    </submittedName>
</protein>
<feature type="domain" description="Protein kinase" evidence="1">
    <location>
        <begin position="67"/>
        <end position="218"/>
    </location>
</feature>
<dbReference type="EMBL" id="JACAZH010000037">
    <property type="protein sequence ID" value="KAF7336420.1"/>
    <property type="molecule type" value="Genomic_DNA"/>
</dbReference>
<keyword evidence="2" id="KW-0418">Kinase</keyword>
<gene>
    <name evidence="2" type="ORF">MSAN_02296000</name>
</gene>
<comment type="caution">
    <text evidence="2">The sequence shown here is derived from an EMBL/GenBank/DDBJ whole genome shotgun (WGS) entry which is preliminary data.</text>
</comment>
<dbReference type="InterPro" id="IPR008266">
    <property type="entry name" value="Tyr_kinase_AS"/>
</dbReference>
<dbReference type="InterPro" id="IPR011009">
    <property type="entry name" value="Kinase-like_dom_sf"/>
</dbReference>
<dbReference type="InterPro" id="IPR052396">
    <property type="entry name" value="Meiotic_Drive_Suppr_Kinase"/>
</dbReference>
<dbReference type="SMART" id="SM00220">
    <property type="entry name" value="S_TKc"/>
    <property type="match status" value="1"/>
</dbReference>
<dbReference type="PANTHER" id="PTHR37171:SF1">
    <property type="entry name" value="SERINE_THREONINE-PROTEIN KINASE YRZF-RELATED"/>
    <property type="match status" value="1"/>
</dbReference>
<dbReference type="Gene3D" id="1.10.510.10">
    <property type="entry name" value="Transferase(Phosphotransferase) domain 1"/>
    <property type="match status" value="1"/>
</dbReference>
<organism evidence="2 3">
    <name type="scientific">Mycena sanguinolenta</name>
    <dbReference type="NCBI Taxonomy" id="230812"/>
    <lineage>
        <taxon>Eukaryota</taxon>
        <taxon>Fungi</taxon>
        <taxon>Dikarya</taxon>
        <taxon>Basidiomycota</taxon>
        <taxon>Agaricomycotina</taxon>
        <taxon>Agaricomycetes</taxon>
        <taxon>Agaricomycetidae</taxon>
        <taxon>Agaricales</taxon>
        <taxon>Marasmiineae</taxon>
        <taxon>Mycenaceae</taxon>
        <taxon>Mycena</taxon>
    </lineage>
</organism>
<dbReference type="GO" id="GO:0004672">
    <property type="term" value="F:protein kinase activity"/>
    <property type="evidence" value="ECO:0007669"/>
    <property type="project" value="InterPro"/>
</dbReference>
<dbReference type="AlphaFoldDB" id="A0A8H6X8A1"/>
<accession>A0A8H6X8A1</accession>
<dbReference type="GO" id="GO:0005524">
    <property type="term" value="F:ATP binding"/>
    <property type="evidence" value="ECO:0007669"/>
    <property type="project" value="InterPro"/>
</dbReference>
<reference evidence="2" key="1">
    <citation type="submission" date="2020-05" db="EMBL/GenBank/DDBJ databases">
        <title>Mycena genomes resolve the evolution of fungal bioluminescence.</title>
        <authorList>
            <person name="Tsai I.J."/>
        </authorList>
    </citation>
    <scope>NUCLEOTIDE SEQUENCE</scope>
    <source>
        <strain evidence="2">160909Yilan</strain>
    </source>
</reference>
<dbReference type="Proteomes" id="UP000623467">
    <property type="component" value="Unassembled WGS sequence"/>
</dbReference>
<keyword evidence="2" id="KW-0808">Transferase</keyword>
<dbReference type="PANTHER" id="PTHR37171">
    <property type="entry name" value="SERINE/THREONINE-PROTEIN KINASE YRZF-RELATED"/>
    <property type="match status" value="1"/>
</dbReference>
<sequence length="218" mass="24478">MDNEIRASNQLLIVHGLTLSPNRTLLTALFWRYWTGSCAIYILFNERARFLRDVSREVGITRRFLPTLFTQFVGEGASGVVWRSLFGSQVVKVFNDREGALREVNALRKARDLQVPTLQGVVEEGDEIGVIMSYEGISMGNLDRATGEQRRQLLDTLESLHARGIHHHDIRGSNVLVDRQGNVTLIDFDRAELDAKCVSCSDVALRRELEAGSVSGFM</sequence>
<name>A0A8H6X8A1_9AGAR</name>
<dbReference type="InterPro" id="IPR000719">
    <property type="entry name" value="Prot_kinase_dom"/>
</dbReference>
<dbReference type="SUPFAM" id="SSF56112">
    <property type="entry name" value="Protein kinase-like (PK-like)"/>
    <property type="match status" value="1"/>
</dbReference>
<evidence type="ECO:0000313" key="3">
    <source>
        <dbReference type="Proteomes" id="UP000623467"/>
    </source>
</evidence>